<feature type="region of interest" description="Disordered" evidence="1">
    <location>
        <begin position="15"/>
        <end position="64"/>
    </location>
</feature>
<organism evidence="2 3">
    <name type="scientific">Octodon degus</name>
    <name type="common">Degu</name>
    <name type="synonym">Sciurus degus</name>
    <dbReference type="NCBI Taxonomy" id="10160"/>
    <lineage>
        <taxon>Eukaryota</taxon>
        <taxon>Metazoa</taxon>
        <taxon>Chordata</taxon>
        <taxon>Craniata</taxon>
        <taxon>Vertebrata</taxon>
        <taxon>Euteleostomi</taxon>
        <taxon>Mammalia</taxon>
        <taxon>Eutheria</taxon>
        <taxon>Euarchontoglires</taxon>
        <taxon>Glires</taxon>
        <taxon>Rodentia</taxon>
        <taxon>Hystricomorpha</taxon>
        <taxon>Octodontidae</taxon>
        <taxon>Octodon</taxon>
    </lineage>
</organism>
<dbReference type="GO" id="GO:2000401">
    <property type="term" value="P:regulation of lymphocyte migration"/>
    <property type="evidence" value="ECO:0007669"/>
    <property type="project" value="InterPro"/>
</dbReference>
<dbReference type="OrthoDB" id="9835681at2759"/>
<reference evidence="3" key="1">
    <citation type="submission" date="2025-08" db="UniProtKB">
        <authorList>
            <consortium name="RefSeq"/>
        </authorList>
    </citation>
    <scope>IDENTIFICATION</scope>
</reference>
<feature type="compositionally biased region" description="Basic and acidic residues" evidence="1">
    <location>
        <begin position="37"/>
        <end position="48"/>
    </location>
</feature>
<dbReference type="GO" id="GO:0050855">
    <property type="term" value="P:regulation of B cell receptor signaling pathway"/>
    <property type="evidence" value="ECO:0007669"/>
    <property type="project" value="InterPro"/>
</dbReference>
<dbReference type="PANTHER" id="PTHR35351:SF1">
    <property type="entry name" value="GERMINAL CENTER-ASSOCIATED SIGNALING AND MOTILITY-LIKE PROTEIN"/>
    <property type="match status" value="1"/>
</dbReference>
<gene>
    <name evidence="3" type="primary">Gcsaml</name>
</gene>
<evidence type="ECO:0000256" key="1">
    <source>
        <dbReference type="SAM" id="MobiDB-lite"/>
    </source>
</evidence>
<keyword evidence="2" id="KW-1185">Reference proteome</keyword>
<dbReference type="PANTHER" id="PTHR35351">
    <property type="entry name" value="GERMINAL CENTER-ASSOCIATED SIGNALING AND MOTILITY-LIKE PROTEIN"/>
    <property type="match status" value="1"/>
</dbReference>
<dbReference type="AlphaFoldDB" id="A0A6P6DU66"/>
<evidence type="ECO:0000313" key="3">
    <source>
        <dbReference type="RefSeq" id="XP_023563547.1"/>
    </source>
</evidence>
<evidence type="ECO:0000313" key="2">
    <source>
        <dbReference type="Proteomes" id="UP000515203"/>
    </source>
</evidence>
<dbReference type="InParanoid" id="A0A6P6DU66"/>
<dbReference type="Proteomes" id="UP000515203">
    <property type="component" value="Unplaced"/>
</dbReference>
<dbReference type="CTD" id="148823"/>
<proteinExistence type="predicted"/>
<dbReference type="GeneID" id="105741151"/>
<sequence length="138" mass="15340">MGNTILRALCCVGKNQKSRKENRGVKRKRQKMTTPEGEFHGQDGKSKECPSTSNQEQDDAGSGCSEDVCYTIINHVAPRWPSLASTDHGYENVNTIRRAGRHLREDSETETEYALLRSAVSGASSCTPEHDYEIVLPQ</sequence>
<protein>
    <submittedName>
        <fullName evidence="3">Germinal center-associated signaling and motility-like protein</fullName>
    </submittedName>
</protein>
<name>A0A6P6DU66_OCTDE</name>
<dbReference type="Pfam" id="PF15666">
    <property type="entry name" value="HGAL"/>
    <property type="match status" value="1"/>
</dbReference>
<dbReference type="RefSeq" id="XP_023563547.1">
    <property type="nucleotide sequence ID" value="XM_023707779.1"/>
</dbReference>
<dbReference type="InterPro" id="IPR031364">
    <property type="entry name" value="GC_assoc_lym"/>
</dbReference>
<accession>A0A6P6DU66</accession>